<organism evidence="1 2">
    <name type="scientific">Ornithinibacillus bavariensis</name>
    <dbReference type="NCBI Taxonomy" id="545502"/>
    <lineage>
        <taxon>Bacteria</taxon>
        <taxon>Bacillati</taxon>
        <taxon>Bacillota</taxon>
        <taxon>Bacilli</taxon>
        <taxon>Bacillales</taxon>
        <taxon>Bacillaceae</taxon>
        <taxon>Ornithinibacillus</taxon>
    </lineage>
</organism>
<accession>A0A919X7B4</accession>
<dbReference type="AlphaFoldDB" id="A0A919X7B4"/>
<proteinExistence type="predicted"/>
<dbReference type="EMBL" id="BORP01000002">
    <property type="protein sequence ID" value="GIO27094.1"/>
    <property type="molecule type" value="Genomic_DNA"/>
</dbReference>
<evidence type="ECO:0000313" key="2">
    <source>
        <dbReference type="Proteomes" id="UP000676917"/>
    </source>
</evidence>
<name>A0A919X7B4_9BACI</name>
<evidence type="ECO:0000313" key="1">
    <source>
        <dbReference type="EMBL" id="GIO27094.1"/>
    </source>
</evidence>
<protein>
    <submittedName>
        <fullName evidence="1">Uncharacterized protein</fullName>
    </submittedName>
</protein>
<dbReference type="Proteomes" id="UP000676917">
    <property type="component" value="Unassembled WGS sequence"/>
</dbReference>
<keyword evidence="2" id="KW-1185">Reference proteome</keyword>
<reference evidence="1" key="1">
    <citation type="submission" date="2021-03" db="EMBL/GenBank/DDBJ databases">
        <title>Antimicrobial resistance genes in bacteria isolated from Japanese honey, and their potential for conferring macrolide and lincosamide resistance in the American foulbrood pathogen Paenibacillus larvae.</title>
        <authorList>
            <person name="Okamoto M."/>
            <person name="Kumagai M."/>
            <person name="Kanamori H."/>
            <person name="Takamatsu D."/>
        </authorList>
    </citation>
    <scope>NUCLEOTIDE SEQUENCE</scope>
    <source>
        <strain evidence="1">J43TS3</strain>
    </source>
</reference>
<comment type="caution">
    <text evidence="1">The sequence shown here is derived from an EMBL/GenBank/DDBJ whole genome shotgun (WGS) entry which is preliminary data.</text>
</comment>
<sequence>MIKRIIKKTGIAFLGLALGLALGLVLTTPVWAGTSTSPTGYYSAYGHNYSNYSGITTGSTSGRLYANAWTRAQTNPITNEVPAGYLGARARMYNSSGTLVASTSFIYSSTKTNILNSDFASYTPTKGSSYYSQGATQAYNGNGYTTYTTFASPSQTAQ</sequence>
<dbReference type="RefSeq" id="WP_212920568.1">
    <property type="nucleotide sequence ID" value="NZ_BORP01000002.1"/>
</dbReference>
<gene>
    <name evidence="1" type="ORF">J43TS3_17050</name>
</gene>